<keyword evidence="2" id="KW-1185">Reference proteome</keyword>
<reference evidence="2" key="1">
    <citation type="journal article" date="2016" name="Genome Biol. Evol.">
        <title>Comparative 'omics' of the Fusarium fujikuroi species complex highlights differences in genetic potential and metabolite synthesis.</title>
        <authorList>
            <person name="Niehaus E.-M."/>
            <person name="Muensterkoetter M."/>
            <person name="Proctor R.H."/>
            <person name="Brown D.W."/>
            <person name="Sharon A."/>
            <person name="Idan Y."/>
            <person name="Oren-Young L."/>
            <person name="Sieber C.M."/>
            <person name="Novak O."/>
            <person name="Pencik A."/>
            <person name="Tarkowska D."/>
            <person name="Hromadova K."/>
            <person name="Freeman S."/>
            <person name="Maymon M."/>
            <person name="Elazar M."/>
            <person name="Youssef S.A."/>
            <person name="El-Shabrawy E.S.M."/>
            <person name="Shalaby A.B.A."/>
            <person name="Houterman P."/>
            <person name="Brock N.L."/>
            <person name="Burkhardt I."/>
            <person name="Tsavkelova E.A."/>
            <person name="Dickschat J.S."/>
            <person name="Galuszka P."/>
            <person name="Gueldener U."/>
            <person name="Tudzynski B."/>
        </authorList>
    </citation>
    <scope>NUCLEOTIDE SEQUENCE [LARGE SCALE GENOMIC DNA]</scope>
    <source>
        <strain evidence="2">MRC7560</strain>
    </source>
</reference>
<evidence type="ECO:0000313" key="1">
    <source>
        <dbReference type="EMBL" id="CVK91191.1"/>
    </source>
</evidence>
<name>A0A1L7T7B6_FUSMA</name>
<dbReference type="EMBL" id="FCQH01000004">
    <property type="protein sequence ID" value="CVK91191.1"/>
    <property type="molecule type" value="Genomic_DNA"/>
</dbReference>
<proteinExistence type="predicted"/>
<dbReference type="GeneID" id="65088596"/>
<gene>
    <name evidence="1" type="ORF">FMAN_09337</name>
</gene>
<dbReference type="VEuPathDB" id="FungiDB:FMAN_09337"/>
<organism evidence="1 2">
    <name type="scientific">Fusarium mangiferae</name>
    <name type="common">Mango malformation disease fungus</name>
    <dbReference type="NCBI Taxonomy" id="192010"/>
    <lineage>
        <taxon>Eukaryota</taxon>
        <taxon>Fungi</taxon>
        <taxon>Dikarya</taxon>
        <taxon>Ascomycota</taxon>
        <taxon>Pezizomycotina</taxon>
        <taxon>Sordariomycetes</taxon>
        <taxon>Hypocreomycetidae</taxon>
        <taxon>Hypocreales</taxon>
        <taxon>Nectriaceae</taxon>
        <taxon>Fusarium</taxon>
        <taxon>Fusarium fujikuroi species complex</taxon>
    </lineage>
</organism>
<accession>A0A1L7T7B6</accession>
<comment type="caution">
    <text evidence="1">The sequence shown here is derived from an EMBL/GenBank/DDBJ whole genome shotgun (WGS) entry which is preliminary data.</text>
</comment>
<protein>
    <submittedName>
        <fullName evidence="1">Uncharacterized protein</fullName>
    </submittedName>
</protein>
<dbReference type="Proteomes" id="UP000184255">
    <property type="component" value="Unassembled WGS sequence"/>
</dbReference>
<dbReference type="AlphaFoldDB" id="A0A1L7T7B6"/>
<dbReference type="RefSeq" id="XP_041680857.1">
    <property type="nucleotide sequence ID" value="XM_041830166.1"/>
</dbReference>
<sequence length="171" mass="19508">MKSNIIRVYELLSGNGSDVHKLTAHVRMLLDFENDDPAGPGDMAPRDQWHHYINPKGRVHLVAVVLDLWTAFDAIFKAHGKQQRINSTKITPENASQYREHVLQRRQLLALENGPQPLNKPAQVREWMDNSRPRLAEGDEKYQVWVVALEAYVRGIWDAFEKDQTLGGTGS</sequence>
<evidence type="ECO:0000313" key="2">
    <source>
        <dbReference type="Proteomes" id="UP000184255"/>
    </source>
</evidence>